<proteinExistence type="inferred from homology"/>
<dbReference type="SUPFAM" id="SSF118196">
    <property type="entry name" value="YaeB-like"/>
    <property type="match status" value="1"/>
</dbReference>
<dbReference type="PANTHER" id="PTHR12818:SF0">
    <property type="entry name" value="TRNA (ADENINE(37)-N6)-METHYLTRANSFERASE"/>
    <property type="match status" value="1"/>
</dbReference>
<dbReference type="CDD" id="cd09281">
    <property type="entry name" value="UPF0066"/>
    <property type="match status" value="1"/>
</dbReference>
<gene>
    <name evidence="4" type="primary">tsaA</name>
    <name evidence="4" type="ORF">C2E25_08095</name>
</gene>
<comment type="similarity">
    <text evidence="2">Belongs to the tRNA methyltransferase O family.</text>
</comment>
<protein>
    <submittedName>
        <fullName evidence="4">tRNA (N6-threonylcarbamoyladenosine(37)-N6)-methyltransferase TrmO</fullName>
    </submittedName>
</protein>
<evidence type="ECO:0000313" key="4">
    <source>
        <dbReference type="EMBL" id="PNU20259.1"/>
    </source>
</evidence>
<evidence type="ECO:0000259" key="3">
    <source>
        <dbReference type="PROSITE" id="PS51668"/>
    </source>
</evidence>
<dbReference type="PROSITE" id="PS51668">
    <property type="entry name" value="TSAA_2"/>
    <property type="match status" value="1"/>
</dbReference>
<accession>A0A2K2HAK1</accession>
<dbReference type="Pfam" id="PF18389">
    <property type="entry name" value="TrmO_C"/>
    <property type="match status" value="1"/>
</dbReference>
<dbReference type="RefSeq" id="WP_103115256.1">
    <property type="nucleotide sequence ID" value="NZ_PPFX01000015.1"/>
</dbReference>
<sequence>MSEPINQPVEPNLQLKIIARARSPFREKFAAPRQPGLVPAAEGFVELLPPYNRKEALKGIEQYSHIWLLFLFDQVPADKPWQPTVRPPRLGGNRRSGVFATRSPFRPNRIGMSVVKLSGVEQREGKLGLVVTGLDLIDRTPIIDIKPYLPYVDQVENASAGTFAKAPAAERRVRFSAAARKALAGRQELETLIVQTLALDPRPGYRHGEGTGEFGMNLSGVNIRWREEEDGPLVIEIEPA</sequence>
<keyword evidence="4" id="KW-0808">Transferase</keyword>
<keyword evidence="1" id="KW-0949">S-adenosyl-L-methionine</keyword>
<evidence type="ECO:0000256" key="2">
    <source>
        <dbReference type="ARBA" id="ARBA00033753"/>
    </source>
</evidence>
<organism evidence="4 5">
    <name type="scientific">Geothermobacter hydrogeniphilus</name>
    <dbReference type="NCBI Taxonomy" id="1969733"/>
    <lineage>
        <taxon>Bacteria</taxon>
        <taxon>Pseudomonadati</taxon>
        <taxon>Thermodesulfobacteriota</taxon>
        <taxon>Desulfuromonadia</taxon>
        <taxon>Desulfuromonadales</taxon>
        <taxon>Geothermobacteraceae</taxon>
        <taxon>Geothermobacter</taxon>
    </lineage>
</organism>
<dbReference type="InterPro" id="IPR036413">
    <property type="entry name" value="YaeB-like_sf"/>
</dbReference>
<comment type="caution">
    <text evidence="4">The sequence shown here is derived from an EMBL/GenBank/DDBJ whole genome shotgun (WGS) entry which is preliminary data.</text>
</comment>
<feature type="domain" description="TsaA-like" evidence="3">
    <location>
        <begin position="15"/>
        <end position="157"/>
    </location>
</feature>
<evidence type="ECO:0000313" key="5">
    <source>
        <dbReference type="Proteomes" id="UP000236340"/>
    </source>
</evidence>
<dbReference type="InterPro" id="IPR041369">
    <property type="entry name" value="TrmO_C"/>
</dbReference>
<dbReference type="NCBIfam" id="TIGR00104">
    <property type="entry name" value="tRNA_TsaA"/>
    <property type="match status" value="1"/>
</dbReference>
<dbReference type="Proteomes" id="UP000236340">
    <property type="component" value="Unassembled WGS sequence"/>
</dbReference>
<dbReference type="GO" id="GO:0032259">
    <property type="term" value="P:methylation"/>
    <property type="evidence" value="ECO:0007669"/>
    <property type="project" value="UniProtKB-KW"/>
</dbReference>
<name>A0A2K2HAK1_9BACT</name>
<dbReference type="Gene3D" id="2.40.30.70">
    <property type="entry name" value="YaeB-like"/>
    <property type="match status" value="1"/>
</dbReference>
<dbReference type="AlphaFoldDB" id="A0A2K2HAK1"/>
<dbReference type="InterPro" id="IPR023368">
    <property type="entry name" value="UPF0066_cons_site"/>
</dbReference>
<dbReference type="OrthoDB" id="9804309at2"/>
<dbReference type="InterPro" id="IPR040372">
    <property type="entry name" value="YaeB-like"/>
</dbReference>
<dbReference type="Pfam" id="PF01980">
    <property type="entry name" value="TrmO_N"/>
    <property type="match status" value="1"/>
</dbReference>
<reference evidence="4 5" key="1">
    <citation type="journal article" date="2018" name="Genome Announc.">
        <title>Genome Sequence of Geothermobacter sp. HR-1 Iron Reducer from the Loihi Seamount.</title>
        <authorList>
            <person name="Smith H."/>
            <person name="Abuyen K."/>
            <person name="Tremblay J."/>
            <person name="Savalia P."/>
            <person name="Perez-Rodriguez I."/>
            <person name="Emerson D."/>
            <person name="Tully B."/>
            <person name="Amend J."/>
        </authorList>
    </citation>
    <scope>NUCLEOTIDE SEQUENCE [LARGE SCALE GENOMIC DNA]</scope>
    <source>
        <strain evidence="4 5">HR-1</strain>
    </source>
</reference>
<dbReference type="InterPro" id="IPR036414">
    <property type="entry name" value="YaeB_N_sf"/>
</dbReference>
<keyword evidence="4" id="KW-0489">Methyltransferase</keyword>
<dbReference type="EMBL" id="PPFX01000015">
    <property type="protein sequence ID" value="PNU20259.1"/>
    <property type="molecule type" value="Genomic_DNA"/>
</dbReference>
<dbReference type="InterPro" id="IPR023370">
    <property type="entry name" value="TrmO-like_N"/>
</dbReference>
<dbReference type="GO" id="GO:0089715">
    <property type="term" value="F:tRNA (L-threonylcarbamoyladenosine(37)-C2) methyltransferase activity"/>
    <property type="evidence" value="ECO:0007669"/>
    <property type="project" value="TreeGrafter"/>
</dbReference>
<dbReference type="Gene3D" id="3.30.2310.10">
    <property type="entry name" value="YaeB-like"/>
    <property type="match status" value="1"/>
</dbReference>
<evidence type="ECO:0000256" key="1">
    <source>
        <dbReference type="ARBA" id="ARBA00022691"/>
    </source>
</evidence>
<dbReference type="PANTHER" id="PTHR12818">
    <property type="entry name" value="TRNA (ADENINE(37)-N6)-METHYLTRANSFERASE"/>
    <property type="match status" value="1"/>
</dbReference>
<dbReference type="PROSITE" id="PS01318">
    <property type="entry name" value="TSAA_1"/>
    <property type="match status" value="1"/>
</dbReference>